<keyword evidence="2" id="KW-1185">Reference proteome</keyword>
<comment type="caution">
    <text evidence="1">The sequence shown here is derived from an EMBL/GenBank/DDBJ whole genome shotgun (WGS) entry which is preliminary data.</text>
</comment>
<organism evidence="1 2">
    <name type="scientific">Fusarium flagelliforme</name>
    <dbReference type="NCBI Taxonomy" id="2675880"/>
    <lineage>
        <taxon>Eukaryota</taxon>
        <taxon>Fungi</taxon>
        <taxon>Dikarya</taxon>
        <taxon>Ascomycota</taxon>
        <taxon>Pezizomycotina</taxon>
        <taxon>Sordariomycetes</taxon>
        <taxon>Hypocreomycetidae</taxon>
        <taxon>Hypocreales</taxon>
        <taxon>Nectriaceae</taxon>
        <taxon>Fusarium</taxon>
        <taxon>Fusarium incarnatum-equiseti species complex</taxon>
    </lineage>
</organism>
<evidence type="ECO:0000313" key="2">
    <source>
        <dbReference type="Proteomes" id="UP000265631"/>
    </source>
</evidence>
<evidence type="ECO:0000313" key="1">
    <source>
        <dbReference type="EMBL" id="RFN50471.1"/>
    </source>
</evidence>
<gene>
    <name evidence="1" type="ORF">FIE12Z_5234</name>
</gene>
<reference evidence="1 2" key="1">
    <citation type="journal article" date="2018" name="PLoS Pathog.">
        <title>Evolution of structural diversity of trichothecenes, a family of toxins produced by plant pathogenic and entomopathogenic fungi.</title>
        <authorList>
            <person name="Proctor R.H."/>
            <person name="McCormick S.P."/>
            <person name="Kim H.S."/>
            <person name="Cardoza R.E."/>
            <person name="Stanley A.M."/>
            <person name="Lindo L."/>
            <person name="Kelly A."/>
            <person name="Brown D.W."/>
            <person name="Lee T."/>
            <person name="Vaughan M.M."/>
            <person name="Alexander N.J."/>
            <person name="Busman M."/>
            <person name="Gutierrez S."/>
        </authorList>
    </citation>
    <scope>NUCLEOTIDE SEQUENCE [LARGE SCALE GENOMIC DNA]</scope>
    <source>
        <strain evidence="1 2">NRRL 13405</strain>
    </source>
</reference>
<protein>
    <submittedName>
        <fullName evidence="1">Uncharacterized protein</fullName>
    </submittedName>
</protein>
<dbReference type="EMBL" id="PXXK01000136">
    <property type="protein sequence ID" value="RFN50471.1"/>
    <property type="molecule type" value="Genomic_DNA"/>
</dbReference>
<name>A0A395MR93_9HYPO</name>
<accession>A0A395MR93</accession>
<dbReference type="Proteomes" id="UP000265631">
    <property type="component" value="Unassembled WGS sequence"/>
</dbReference>
<sequence>MASNMVVFDPTKVRFEDIEQRRKIIQSHFKAIGWTKDEANHALHRSVVEYLCNMFHNRPEGFLKVGRVLFEWMVDQTIWKEVMKRRKEMGLPVIEWPWTRGPKADDESMGISPAYHEWRKLNGHELPKDEKGLPLALLPWRQASESALGRPRDQSRILTRVVGGSAAAIAQSRASDKAFAEHMAEKLVLKRKMENMNKDTWPAFSLAMNNKTAAARVIFDEEVATIKAGAAKKRKSPTSLAGESESPILSDPVTLPVLLVPGLIFDPLGMQTERTHWELRLRIWQTTMGQEMYEAPCIGPFEVAVPTWLNLHGLIWGRGGQLYTELRSSLHRFLTVGWITTWGKPKSLVVGFNDEEASKTHRLFRNRRRQSPKALMDYLLDGRKYDTTEADALKRCNEEEVWTPQIYAILNQHSASAIEEPLRAWVCREDGDKLRRVTLATKVWVVVAASNQNTIQIFQALEWEHNFISSFSQETNTAAAE</sequence>
<proteinExistence type="predicted"/>
<dbReference type="AlphaFoldDB" id="A0A395MR93"/>